<proteinExistence type="predicted"/>
<feature type="coiled-coil region" evidence="1">
    <location>
        <begin position="37"/>
        <end position="64"/>
    </location>
</feature>
<keyword evidence="3" id="KW-1185">Reference proteome</keyword>
<protein>
    <submittedName>
        <fullName evidence="2">DUF1415 domain-containing protein</fullName>
    </submittedName>
</protein>
<evidence type="ECO:0000313" key="2">
    <source>
        <dbReference type="EMBL" id="MBD8502071.1"/>
    </source>
</evidence>
<comment type="caution">
    <text evidence="2">The sequence shown here is derived from an EMBL/GenBank/DDBJ whole genome shotgun (WGS) entry which is preliminary data.</text>
</comment>
<evidence type="ECO:0000256" key="1">
    <source>
        <dbReference type="SAM" id="Coils"/>
    </source>
</evidence>
<dbReference type="Proteomes" id="UP000603602">
    <property type="component" value="Unassembled WGS sequence"/>
</dbReference>
<dbReference type="Pfam" id="PF07209">
    <property type="entry name" value="DUF1415"/>
    <property type="match status" value="1"/>
</dbReference>
<accession>A0ABR9BA22</accession>
<name>A0ABR9BA22_9RHOO</name>
<dbReference type="EMBL" id="JACYTO010000001">
    <property type="protein sequence ID" value="MBD8502071.1"/>
    <property type="molecule type" value="Genomic_DNA"/>
</dbReference>
<keyword evidence="1" id="KW-0175">Coiled coil</keyword>
<organism evidence="2 3">
    <name type="scientific">Thauera sedimentorum</name>
    <dbReference type="NCBI Taxonomy" id="2767595"/>
    <lineage>
        <taxon>Bacteria</taxon>
        <taxon>Pseudomonadati</taxon>
        <taxon>Pseudomonadota</taxon>
        <taxon>Betaproteobacteria</taxon>
        <taxon>Rhodocyclales</taxon>
        <taxon>Zoogloeaceae</taxon>
        <taxon>Thauera</taxon>
    </lineage>
</organism>
<gene>
    <name evidence="2" type="ORF">IFO67_04185</name>
</gene>
<reference evidence="3" key="1">
    <citation type="submission" date="2023-07" db="EMBL/GenBank/DDBJ databases">
        <title>Thauera sp. CAU 1555 isolated from sand of Yaerae Beach.</title>
        <authorList>
            <person name="Kim W."/>
        </authorList>
    </citation>
    <scope>NUCLEOTIDE SEQUENCE [LARGE SCALE GENOMIC DNA]</scope>
    <source>
        <strain evidence="3">CAU 1555</strain>
    </source>
</reference>
<evidence type="ECO:0000313" key="3">
    <source>
        <dbReference type="Proteomes" id="UP000603602"/>
    </source>
</evidence>
<sequence>MDDNAEIQQEVRRWLEEVVIGLNLCPFAHQPNKLGRIRIAVSEAADEESLLEALQDEMSLLDASEESEIETTLLVTPHMLDDFEQYNAFFDLVDVWLREFGWEGDYQVASFHPDYQFADTDPDDPGNLTNRSPWPVFHLIREASIDRALSSHPDVEGIPERNIARVEALSPEERRRLFPYLFGG</sequence>
<dbReference type="RefSeq" id="WP_187716871.1">
    <property type="nucleotide sequence ID" value="NZ_JACTAH010000001.1"/>
</dbReference>
<dbReference type="InterPro" id="IPR009858">
    <property type="entry name" value="DUF1415"/>
</dbReference>